<dbReference type="EMBL" id="OBEB01000008">
    <property type="protein sequence ID" value="SNY58776.1"/>
    <property type="molecule type" value="Genomic_DNA"/>
</dbReference>
<dbReference type="GO" id="GO:0052689">
    <property type="term" value="F:carboxylic ester hydrolase activity"/>
    <property type="evidence" value="ECO:0007669"/>
    <property type="project" value="TreeGrafter"/>
</dbReference>
<evidence type="ECO:0000313" key="3">
    <source>
        <dbReference type="Proteomes" id="UP000219353"/>
    </source>
</evidence>
<dbReference type="SUPFAM" id="SSF53474">
    <property type="entry name" value="alpha/beta-Hydrolases"/>
    <property type="match status" value="1"/>
</dbReference>
<dbReference type="AlphaFoldDB" id="A0A285JHD0"/>
<dbReference type="PANTHER" id="PTHR43265:SF1">
    <property type="entry name" value="ESTERASE ESTD"/>
    <property type="match status" value="1"/>
</dbReference>
<accession>A0A285JHD0</accession>
<name>A0A285JHD0_9GAMM</name>
<dbReference type="InterPro" id="IPR029058">
    <property type="entry name" value="AB_hydrolase_fold"/>
</dbReference>
<feature type="domain" description="Serine aminopeptidase S33" evidence="1">
    <location>
        <begin position="77"/>
        <end position="322"/>
    </location>
</feature>
<protein>
    <recommendedName>
        <fullName evidence="1">Serine aminopeptidase S33 domain-containing protein</fullName>
    </recommendedName>
</protein>
<dbReference type="PANTHER" id="PTHR43265">
    <property type="entry name" value="ESTERASE ESTD"/>
    <property type="match status" value="1"/>
</dbReference>
<dbReference type="InterPro" id="IPR022742">
    <property type="entry name" value="Hydrolase_4"/>
</dbReference>
<reference evidence="3" key="1">
    <citation type="submission" date="2017-09" db="EMBL/GenBank/DDBJ databases">
        <authorList>
            <person name="Varghese N."/>
            <person name="Submissions S."/>
        </authorList>
    </citation>
    <scope>NUCLEOTIDE SEQUENCE [LARGE SCALE GENOMIC DNA]</scope>
    <source>
        <strain evidence="3">CGMCC 1.12461</strain>
    </source>
</reference>
<organism evidence="2 3">
    <name type="scientific">Arsukibacterium tuosuense</name>
    <dbReference type="NCBI Taxonomy" id="1323745"/>
    <lineage>
        <taxon>Bacteria</taxon>
        <taxon>Pseudomonadati</taxon>
        <taxon>Pseudomonadota</taxon>
        <taxon>Gammaproteobacteria</taxon>
        <taxon>Chromatiales</taxon>
        <taxon>Chromatiaceae</taxon>
        <taxon>Arsukibacterium</taxon>
    </lineage>
</organism>
<dbReference type="OrthoDB" id="5781675at2"/>
<gene>
    <name evidence="2" type="ORF">SAMN06297280_3481</name>
</gene>
<dbReference type="InterPro" id="IPR053145">
    <property type="entry name" value="AB_hydrolase_Est10"/>
</dbReference>
<sequence length="356" mass="39405">MMRYKYVLPALFIVAFSWVTFGVSANQRGEHELIIQHNDLVIAGTLALPESKSTDALVILLSGSGPQDRDETLEGFKVFKALSTQLQAAGISSFRFDDRGVNGSSGNFGQSTLNDHVSDVLHIIEFFKQHQKHRFKNFILLGHSQGGIVAANVATKSDDIKKLVLMAGPSVPIIDILLYQVRQEYFADTLAPSLREAAVQAHNGLLWAINQGKDLSSALTKFEQATHNALLAQSKDEKGDKIDAMVSEIAAEHKIIYALPSLTSFLYHDTAKDLEKLDIPVLALFGGKDLQVTIAQNKDVMDRALLRSGTHFEFETFDNANHFFQAAVTGQRAEYPQLEKSFVPRFAESISSWILQ</sequence>
<evidence type="ECO:0000259" key="1">
    <source>
        <dbReference type="Pfam" id="PF12146"/>
    </source>
</evidence>
<proteinExistence type="predicted"/>
<dbReference type="RefSeq" id="WP_097112659.1">
    <property type="nucleotide sequence ID" value="NZ_OBEB01000008.1"/>
</dbReference>
<dbReference type="Gene3D" id="3.40.50.1820">
    <property type="entry name" value="alpha/beta hydrolase"/>
    <property type="match status" value="1"/>
</dbReference>
<dbReference type="Pfam" id="PF12146">
    <property type="entry name" value="Hydrolase_4"/>
    <property type="match status" value="1"/>
</dbReference>
<keyword evidence="3" id="KW-1185">Reference proteome</keyword>
<evidence type="ECO:0000313" key="2">
    <source>
        <dbReference type="EMBL" id="SNY58776.1"/>
    </source>
</evidence>
<dbReference type="Proteomes" id="UP000219353">
    <property type="component" value="Unassembled WGS sequence"/>
</dbReference>